<comment type="caution">
    <text evidence="1">The sequence shown here is derived from an EMBL/GenBank/DDBJ whole genome shotgun (WGS) entry which is preliminary data.</text>
</comment>
<dbReference type="EMBL" id="CM037162">
    <property type="protein sequence ID" value="KAH7862850.1"/>
    <property type="molecule type" value="Genomic_DNA"/>
</dbReference>
<protein>
    <submittedName>
        <fullName evidence="1">Uncharacterized protein</fullName>
    </submittedName>
</protein>
<evidence type="ECO:0000313" key="1">
    <source>
        <dbReference type="EMBL" id="KAH7862850.1"/>
    </source>
</evidence>
<gene>
    <name evidence="1" type="ORF">Vadar_010248</name>
</gene>
<name>A0ACB7ZAJ8_9ERIC</name>
<organism evidence="1 2">
    <name type="scientific">Vaccinium darrowii</name>
    <dbReference type="NCBI Taxonomy" id="229202"/>
    <lineage>
        <taxon>Eukaryota</taxon>
        <taxon>Viridiplantae</taxon>
        <taxon>Streptophyta</taxon>
        <taxon>Embryophyta</taxon>
        <taxon>Tracheophyta</taxon>
        <taxon>Spermatophyta</taxon>
        <taxon>Magnoliopsida</taxon>
        <taxon>eudicotyledons</taxon>
        <taxon>Gunneridae</taxon>
        <taxon>Pentapetalae</taxon>
        <taxon>asterids</taxon>
        <taxon>Ericales</taxon>
        <taxon>Ericaceae</taxon>
        <taxon>Vaccinioideae</taxon>
        <taxon>Vaccinieae</taxon>
        <taxon>Vaccinium</taxon>
    </lineage>
</organism>
<keyword evidence="2" id="KW-1185">Reference proteome</keyword>
<reference evidence="1 2" key="1">
    <citation type="journal article" date="2021" name="Hortic Res">
        <title>High-quality reference genome and annotation aids understanding of berry development for evergreen blueberry (Vaccinium darrowii).</title>
        <authorList>
            <person name="Yu J."/>
            <person name="Hulse-Kemp A.M."/>
            <person name="Babiker E."/>
            <person name="Staton M."/>
        </authorList>
    </citation>
    <scope>NUCLEOTIDE SEQUENCE [LARGE SCALE GENOMIC DNA]</scope>
    <source>
        <strain evidence="2">cv. NJ 8807/NJ 8810</strain>
        <tissue evidence="1">Young leaf</tissue>
    </source>
</reference>
<evidence type="ECO:0000313" key="2">
    <source>
        <dbReference type="Proteomes" id="UP000828048"/>
    </source>
</evidence>
<dbReference type="Proteomes" id="UP000828048">
    <property type="component" value="Chromosome 12"/>
</dbReference>
<accession>A0ACB7ZAJ8</accession>
<proteinExistence type="predicted"/>
<sequence length="272" mass="31002">MSNLSKRVLRGDFDGDSSDEDEVAMLQMVMASSYQQMQMQHNQQGGYVGSVSGRSFIRRDRAAANEIIHLDYFSEDPLFNEKNFRQRFRMAKPLFERILTQLQQHDDYFVQKSDTVGATGLSGIQKMIAALRMLAYGMPADGVDEYVKIEKSTAIESLKRFCRGVVEIFEPEYLRAPNEADIARLLRVAEDCGFPGMLGSLDLKKMLKLLNYFVRGYFESHESKHPHSLSSSLIIGRYDLLRHITSFAMILLNTSGPVEERKHELGLMKLAK</sequence>